<dbReference type="FunFam" id="2.60.40.10:FF:000174">
    <property type="entry name" value="Nuclear factor of activated T-cells 5, tonicity-responsive"/>
    <property type="match status" value="1"/>
</dbReference>
<dbReference type="InterPro" id="IPR032397">
    <property type="entry name" value="RHD_dimer"/>
</dbReference>
<dbReference type="GO" id="GO:0005737">
    <property type="term" value="C:cytoplasm"/>
    <property type="evidence" value="ECO:0007669"/>
    <property type="project" value="UniProtKB-SubCell"/>
</dbReference>
<dbReference type="VEuPathDB" id="VectorBase:ACUA009064"/>
<keyword evidence="4" id="KW-0158">Chromosome</keyword>
<dbReference type="STRING" id="139723.A0A182M484"/>
<dbReference type="EMBL" id="AXCM01005498">
    <property type="status" value="NOT_ANNOTATED_CDS"/>
    <property type="molecule type" value="Genomic_DNA"/>
</dbReference>
<dbReference type="InterPro" id="IPR011539">
    <property type="entry name" value="RHD_DNA_bind_dom"/>
</dbReference>
<dbReference type="GO" id="GO:0005634">
    <property type="term" value="C:nucleus"/>
    <property type="evidence" value="ECO:0007669"/>
    <property type="project" value="UniProtKB-SubCell"/>
</dbReference>
<sequence length="617" mass="66011">MPSTVNVIQSNTLRAGANVLAVTTERRLTAMQTSSSSPGAHSAGSDSPGTANVKRKVPRLAGKRQPGKTFSVNLGAKQACSRPSLARKTLPATVVGNGSRLASHGGVPPIVVTSATTNSDNSSDSIHGFDRSGDGTERNKHQPEYGATPDSYQQSSIVQYTSEVQQQQQQTVSRGMVATSGSPLSQSLSPAAGSSPPLSISSNVTNCTVRQGASIGNSRTGGSASSNRASTTAGLGSEGGRHVPFRLTAGTDGNCLPGGSPTHTSLRDGKVQLQIVTQPEQQHRARYQTEGSRGAVKDRSGNGFPVVRLVGYSKPTALQVYIGSDVGRPTPHIFYQACKVSGKNSTPCIERNMNGTKYIEIQLKPENNMTVTCDCVGILKERNVDVEYRFPDQPASRTKKKSTRCRMVFRTTIHADDGTAELLQVCSQQIICTQPPGVPEILKKSLMSCPADGGLELFVIGKNFLKDTRVVFQRPKGMLTQSAFTRTAVQSTTAWEQSVIPDKEHLNQVHLICVVPPYERQDITEPVTIKMFIVSSGKKSETHDFIYTPKGEHTTLSAATVPSPTRRNRINPTAGQQLQEQQQQQQQTQSQPASHNYFSELAAAAIGNGSGIENGAN</sequence>
<dbReference type="Proteomes" id="UP000075883">
    <property type="component" value="Unassembled WGS sequence"/>
</dbReference>
<proteinExistence type="predicted"/>
<feature type="compositionally biased region" description="Low complexity" evidence="21">
    <location>
        <begin position="576"/>
        <end position="591"/>
    </location>
</feature>
<comment type="function">
    <text evidence="17">Transcription factor involved, among others, in the transcriptional regulation of osmoprotective and inflammatory genes. Binds the DNA consensus sequence 5'-[ACT][AG]TGGAAA[CAT]A[TA][ATC][CA][ATG][GT][GAC][CG][CT]-3'. Mediates the transcriptional response to hypertonicity. Positively regulates the transcription of LCN2 and S100A4 genes; optimal transactivation of these genes requires the presence of DDX5/DDX17. Also involved in the DNA damage response by preventing formation of R-loops; R-loops are composed of a DNA:RNA hybrid and the associated non-template single-stranded DNA.</text>
</comment>
<evidence type="ECO:0000259" key="22">
    <source>
        <dbReference type="PROSITE" id="PS50254"/>
    </source>
</evidence>
<dbReference type="GO" id="GO:0000978">
    <property type="term" value="F:RNA polymerase II cis-regulatory region sequence-specific DNA binding"/>
    <property type="evidence" value="ECO:0007669"/>
    <property type="project" value="TreeGrafter"/>
</dbReference>
<feature type="domain" description="RHD" evidence="22">
    <location>
        <begin position="267"/>
        <end position="437"/>
    </location>
</feature>
<comment type="subcellular location">
    <subcellularLocation>
        <location evidence="2">Chromosome</location>
    </subcellularLocation>
    <subcellularLocation>
        <location evidence="3">Cytoplasm</location>
    </subcellularLocation>
    <subcellularLocation>
        <location evidence="1">Nucleus</location>
    </subcellularLocation>
</comment>
<keyword evidence="6" id="KW-1017">Isopeptide bond</keyword>
<evidence type="ECO:0000256" key="5">
    <source>
        <dbReference type="ARBA" id="ARBA00022490"/>
    </source>
</evidence>
<evidence type="ECO:0000256" key="3">
    <source>
        <dbReference type="ARBA" id="ARBA00004496"/>
    </source>
</evidence>
<evidence type="ECO:0000256" key="11">
    <source>
        <dbReference type="ARBA" id="ARBA00022990"/>
    </source>
</evidence>
<keyword evidence="10" id="KW-0832">Ubl conjugation</keyword>
<dbReference type="PROSITE" id="PS50254">
    <property type="entry name" value="REL_2"/>
    <property type="match status" value="1"/>
</dbReference>
<reference evidence="24" key="1">
    <citation type="submission" date="2013-09" db="EMBL/GenBank/DDBJ databases">
        <title>The Genome Sequence of Anopheles culicifacies species A.</title>
        <authorList>
            <consortium name="The Broad Institute Genomics Platform"/>
            <person name="Neafsey D.E."/>
            <person name="Besansky N."/>
            <person name="Howell P."/>
            <person name="Walton C."/>
            <person name="Young S.K."/>
            <person name="Zeng Q."/>
            <person name="Gargeya S."/>
            <person name="Fitzgerald M."/>
            <person name="Haas B."/>
            <person name="Abouelleil A."/>
            <person name="Allen A.W."/>
            <person name="Alvarado L."/>
            <person name="Arachchi H.M."/>
            <person name="Berlin A.M."/>
            <person name="Chapman S.B."/>
            <person name="Gainer-Dewar J."/>
            <person name="Goldberg J."/>
            <person name="Griggs A."/>
            <person name="Gujja S."/>
            <person name="Hansen M."/>
            <person name="Howarth C."/>
            <person name="Imamovic A."/>
            <person name="Ireland A."/>
            <person name="Larimer J."/>
            <person name="McCowan C."/>
            <person name="Murphy C."/>
            <person name="Pearson M."/>
            <person name="Poon T.W."/>
            <person name="Priest M."/>
            <person name="Roberts A."/>
            <person name="Saif S."/>
            <person name="Shea T."/>
            <person name="Sisk P."/>
            <person name="Sykes S."/>
            <person name="Wortman J."/>
            <person name="Nusbaum C."/>
            <person name="Birren B."/>
        </authorList>
    </citation>
    <scope>NUCLEOTIDE SEQUENCE [LARGE SCALE GENOMIC DNA]</scope>
    <source>
        <strain evidence="24">A-37</strain>
    </source>
</reference>
<dbReference type="GO" id="GO:0045944">
    <property type="term" value="P:positive regulation of transcription by RNA polymerase II"/>
    <property type="evidence" value="ECO:0007669"/>
    <property type="project" value="UniProtKB-ARBA"/>
</dbReference>
<dbReference type="FunFam" id="2.60.40.340:FF:000002">
    <property type="entry name" value="Nuclear factor of activated T-cells 5, tonicity-responsive"/>
    <property type="match status" value="1"/>
</dbReference>
<evidence type="ECO:0000256" key="15">
    <source>
        <dbReference type="ARBA" id="ARBA00023163"/>
    </source>
</evidence>
<feature type="compositionally biased region" description="Polar residues" evidence="21">
    <location>
        <begin position="150"/>
        <end position="164"/>
    </location>
</feature>
<feature type="compositionally biased region" description="Low complexity" evidence="21">
    <location>
        <begin position="34"/>
        <end position="49"/>
    </location>
</feature>
<keyword evidence="14" id="KW-0010">Activator</keyword>
<keyword evidence="8" id="KW-0227">DNA damage</keyword>
<feature type="compositionally biased region" description="Low complexity" evidence="21">
    <location>
        <begin position="113"/>
        <end position="125"/>
    </location>
</feature>
<dbReference type="GO" id="GO:0005694">
    <property type="term" value="C:chromosome"/>
    <property type="evidence" value="ECO:0007669"/>
    <property type="project" value="UniProtKB-SubCell"/>
</dbReference>
<evidence type="ECO:0000256" key="12">
    <source>
        <dbReference type="ARBA" id="ARBA00023015"/>
    </source>
</evidence>
<dbReference type="InterPro" id="IPR013783">
    <property type="entry name" value="Ig-like_fold"/>
</dbReference>
<evidence type="ECO:0000256" key="2">
    <source>
        <dbReference type="ARBA" id="ARBA00004286"/>
    </source>
</evidence>
<feature type="compositionally biased region" description="Basic residues" evidence="21">
    <location>
        <begin position="53"/>
        <end position="66"/>
    </location>
</feature>
<evidence type="ECO:0000256" key="21">
    <source>
        <dbReference type="SAM" id="MobiDB-lite"/>
    </source>
</evidence>
<evidence type="ECO:0000256" key="19">
    <source>
        <dbReference type="ARBA" id="ARBA00072227"/>
    </source>
</evidence>
<feature type="region of interest" description="Disordered" evidence="21">
    <location>
        <begin position="556"/>
        <end position="602"/>
    </location>
</feature>
<dbReference type="SUPFAM" id="SSF49417">
    <property type="entry name" value="p53-like transcription factors"/>
    <property type="match status" value="1"/>
</dbReference>
<dbReference type="SUPFAM" id="SSF81296">
    <property type="entry name" value="E set domains"/>
    <property type="match status" value="1"/>
</dbReference>
<dbReference type="GO" id="GO:0006974">
    <property type="term" value="P:DNA damage response"/>
    <property type="evidence" value="ECO:0007669"/>
    <property type="project" value="UniProtKB-KW"/>
</dbReference>
<dbReference type="GO" id="GO:0005667">
    <property type="term" value="C:transcription regulator complex"/>
    <property type="evidence" value="ECO:0007669"/>
    <property type="project" value="TreeGrafter"/>
</dbReference>
<dbReference type="SMART" id="SM00429">
    <property type="entry name" value="IPT"/>
    <property type="match status" value="1"/>
</dbReference>
<feature type="region of interest" description="Disordered" evidence="21">
    <location>
        <begin position="97"/>
        <end position="241"/>
    </location>
</feature>
<evidence type="ECO:0000256" key="8">
    <source>
        <dbReference type="ARBA" id="ARBA00022763"/>
    </source>
</evidence>
<keyword evidence="13" id="KW-0238">DNA-binding</keyword>
<feature type="compositionally biased region" description="Low complexity" evidence="21">
    <location>
        <begin position="180"/>
        <end position="202"/>
    </location>
</feature>
<dbReference type="AlphaFoldDB" id="A0A182M484"/>
<feature type="region of interest" description="Disordered" evidence="21">
    <location>
        <begin position="279"/>
        <end position="299"/>
    </location>
</feature>
<dbReference type="GO" id="GO:0048731">
    <property type="term" value="P:system development"/>
    <property type="evidence" value="ECO:0007669"/>
    <property type="project" value="UniProtKB-ARBA"/>
</dbReference>
<evidence type="ECO:0000256" key="7">
    <source>
        <dbReference type="ARBA" id="ARBA00022553"/>
    </source>
</evidence>
<evidence type="ECO:0000313" key="24">
    <source>
        <dbReference type="Proteomes" id="UP000075883"/>
    </source>
</evidence>
<dbReference type="InterPro" id="IPR014756">
    <property type="entry name" value="Ig_E-set"/>
</dbReference>
<keyword evidence="7" id="KW-0597">Phosphoprotein</keyword>
<dbReference type="EnsemblMetazoa" id="ACUA009064-RA">
    <property type="protein sequence ID" value="ACUA009064-PA"/>
    <property type="gene ID" value="ACUA009064"/>
</dbReference>
<accession>A0A182M484</accession>
<keyword evidence="24" id="KW-1185">Reference proteome</keyword>
<comment type="subunit">
    <text evidence="18">Homodimer when bound to DNA, completely encircles its DNA target. Interacts with CIDEC; this interaction is direct and retains NFAT5 in the cytoplasm. Does not bind with Fos and Jun transcription factors. Interacts with DDX5 and DDX17; this interaction leads to DDX5/DDX17 recruitment to LNC2 and S100A4 promoters and NFAT5-mediated DDX5/DDX17-enhanced transactivation.</text>
</comment>
<dbReference type="PANTHER" id="PTHR12533:SF7">
    <property type="entry name" value="NFAT NUCLEAR FACTOR, ISOFORM B"/>
    <property type="match status" value="1"/>
</dbReference>
<feature type="compositionally biased region" description="Polar residues" evidence="21">
    <location>
        <begin position="556"/>
        <end position="575"/>
    </location>
</feature>
<evidence type="ECO:0000256" key="9">
    <source>
        <dbReference type="ARBA" id="ARBA00022765"/>
    </source>
</evidence>
<keyword evidence="16" id="KW-0539">Nucleus</keyword>
<evidence type="ECO:0000256" key="17">
    <source>
        <dbReference type="ARBA" id="ARBA00055141"/>
    </source>
</evidence>
<keyword evidence="11" id="KW-0007">Acetylation</keyword>
<evidence type="ECO:0000256" key="18">
    <source>
        <dbReference type="ARBA" id="ARBA00065799"/>
    </source>
</evidence>
<feature type="compositionally biased region" description="Polar residues" evidence="21">
    <location>
        <begin position="203"/>
        <end position="234"/>
    </location>
</feature>
<dbReference type="GO" id="GO:0048468">
    <property type="term" value="P:cell development"/>
    <property type="evidence" value="ECO:0007669"/>
    <property type="project" value="UniProtKB-ARBA"/>
</dbReference>
<evidence type="ECO:0000313" key="23">
    <source>
        <dbReference type="EnsemblMetazoa" id="ACUA009064-PA"/>
    </source>
</evidence>
<evidence type="ECO:0000256" key="13">
    <source>
        <dbReference type="ARBA" id="ARBA00023125"/>
    </source>
</evidence>
<dbReference type="GO" id="GO:0010467">
    <property type="term" value="P:gene expression"/>
    <property type="evidence" value="ECO:0007669"/>
    <property type="project" value="UniProtKB-ARBA"/>
</dbReference>
<dbReference type="InterPro" id="IPR008366">
    <property type="entry name" value="NFAT"/>
</dbReference>
<dbReference type="GO" id="GO:0000981">
    <property type="term" value="F:DNA-binding transcription factor activity, RNA polymerase II-specific"/>
    <property type="evidence" value="ECO:0007669"/>
    <property type="project" value="TreeGrafter"/>
</dbReference>
<feature type="region of interest" description="Disordered" evidence="21">
    <location>
        <begin position="29"/>
        <end position="68"/>
    </location>
</feature>
<organism evidence="23 24">
    <name type="scientific">Anopheles culicifacies</name>
    <dbReference type="NCBI Taxonomy" id="139723"/>
    <lineage>
        <taxon>Eukaryota</taxon>
        <taxon>Metazoa</taxon>
        <taxon>Ecdysozoa</taxon>
        <taxon>Arthropoda</taxon>
        <taxon>Hexapoda</taxon>
        <taxon>Insecta</taxon>
        <taxon>Pterygota</taxon>
        <taxon>Neoptera</taxon>
        <taxon>Endopterygota</taxon>
        <taxon>Diptera</taxon>
        <taxon>Nematocera</taxon>
        <taxon>Culicoidea</taxon>
        <taxon>Culicidae</taxon>
        <taxon>Anophelinae</taxon>
        <taxon>Anopheles</taxon>
        <taxon>culicifacies species complex</taxon>
    </lineage>
</organism>
<keyword evidence="12" id="KW-0805">Transcription regulation</keyword>
<dbReference type="GO" id="GO:1902531">
    <property type="term" value="P:regulation of intracellular signal transduction"/>
    <property type="evidence" value="ECO:0007669"/>
    <property type="project" value="UniProtKB-ARBA"/>
</dbReference>
<evidence type="ECO:0000256" key="1">
    <source>
        <dbReference type="ARBA" id="ARBA00004123"/>
    </source>
</evidence>
<dbReference type="Pfam" id="PF16179">
    <property type="entry name" value="RHD_dimer"/>
    <property type="match status" value="1"/>
</dbReference>
<dbReference type="InterPro" id="IPR002909">
    <property type="entry name" value="IPT_dom"/>
</dbReference>
<protein>
    <recommendedName>
        <fullName evidence="19">Nuclear factor of activated T-cells 5</fullName>
    </recommendedName>
    <alternativeName>
        <fullName evidence="20">T-cell transcription factor NFAT5</fullName>
    </alternativeName>
</protein>
<evidence type="ECO:0000256" key="10">
    <source>
        <dbReference type="ARBA" id="ARBA00022843"/>
    </source>
</evidence>
<name>A0A182M484_9DIPT</name>
<dbReference type="PANTHER" id="PTHR12533">
    <property type="entry name" value="NFAT"/>
    <property type="match status" value="1"/>
</dbReference>
<keyword evidence="9" id="KW-0013">ADP-ribosylation</keyword>
<reference evidence="23" key="2">
    <citation type="submission" date="2020-05" db="UniProtKB">
        <authorList>
            <consortium name="EnsemblMetazoa"/>
        </authorList>
    </citation>
    <scope>IDENTIFICATION</scope>
    <source>
        <strain evidence="23">A-37</strain>
    </source>
</reference>
<dbReference type="Gene3D" id="2.60.40.340">
    <property type="entry name" value="Rel homology domain (RHD), DNA-binding domain"/>
    <property type="match status" value="1"/>
</dbReference>
<evidence type="ECO:0000256" key="4">
    <source>
        <dbReference type="ARBA" id="ARBA00022454"/>
    </source>
</evidence>
<dbReference type="InterPro" id="IPR037059">
    <property type="entry name" value="RHD_DNA_bind_dom_sf"/>
</dbReference>
<feature type="compositionally biased region" description="Basic and acidic residues" evidence="21">
    <location>
        <begin position="127"/>
        <end position="143"/>
    </location>
</feature>
<evidence type="ECO:0000256" key="6">
    <source>
        <dbReference type="ARBA" id="ARBA00022499"/>
    </source>
</evidence>
<dbReference type="InterPro" id="IPR008967">
    <property type="entry name" value="p53-like_TF_DNA-bd_sf"/>
</dbReference>
<evidence type="ECO:0000256" key="20">
    <source>
        <dbReference type="ARBA" id="ARBA00080722"/>
    </source>
</evidence>
<dbReference type="Pfam" id="PF00554">
    <property type="entry name" value="RHD_DNA_bind"/>
    <property type="match status" value="1"/>
</dbReference>
<keyword evidence="5" id="KW-0963">Cytoplasm</keyword>
<keyword evidence="15" id="KW-0804">Transcription</keyword>
<evidence type="ECO:0000256" key="14">
    <source>
        <dbReference type="ARBA" id="ARBA00023159"/>
    </source>
</evidence>
<evidence type="ECO:0000256" key="16">
    <source>
        <dbReference type="ARBA" id="ARBA00023242"/>
    </source>
</evidence>
<dbReference type="Gene3D" id="2.60.40.10">
    <property type="entry name" value="Immunoglobulins"/>
    <property type="match status" value="1"/>
</dbReference>